<feature type="compositionally biased region" description="Polar residues" evidence="1">
    <location>
        <begin position="230"/>
        <end position="241"/>
    </location>
</feature>
<name>A0A6M3K3L0_9ZZZZ</name>
<evidence type="ECO:0000313" key="2">
    <source>
        <dbReference type="EMBL" id="QJA76933.1"/>
    </source>
</evidence>
<protein>
    <submittedName>
        <fullName evidence="2">Uncharacterized protein</fullName>
    </submittedName>
</protein>
<dbReference type="EMBL" id="MT142253">
    <property type="protein sequence ID" value="QJA76933.1"/>
    <property type="molecule type" value="Genomic_DNA"/>
</dbReference>
<proteinExistence type="predicted"/>
<reference evidence="2" key="1">
    <citation type="submission" date="2020-03" db="EMBL/GenBank/DDBJ databases">
        <title>The deep terrestrial virosphere.</title>
        <authorList>
            <person name="Holmfeldt K."/>
            <person name="Nilsson E."/>
            <person name="Simone D."/>
            <person name="Lopez-Fernandez M."/>
            <person name="Wu X."/>
            <person name="de Brujin I."/>
            <person name="Lundin D."/>
            <person name="Andersson A."/>
            <person name="Bertilsson S."/>
            <person name="Dopson M."/>
        </authorList>
    </citation>
    <scope>NUCLEOTIDE SEQUENCE</scope>
    <source>
        <strain evidence="2">MM415A01399</strain>
    </source>
</reference>
<feature type="region of interest" description="Disordered" evidence="1">
    <location>
        <begin position="225"/>
        <end position="250"/>
    </location>
</feature>
<evidence type="ECO:0000256" key="1">
    <source>
        <dbReference type="SAM" id="MobiDB-lite"/>
    </source>
</evidence>
<sequence length="250" mass="28366">MTTADLNKLESDLFTNIDPESLPAELKGSYKNMLADYTRKTQALSERRKEFDQKETGFQDKLKTLGALEQEVGQWRNWWQSVEQEKELGEGNEILPDPTNTNIGLTDDAKITASMTALKKEVDGLKDELKSAHTAIRDSHAQVNKMFNYQAQLNELVSKHPKVDKAKLLEFAVGKGLNDLEDAYNRLHHDDIIEEKVQERLREELGKARTDGIHSSGHQMIMRAKEGSPKSFTEATEQIVQQKAREGTLE</sequence>
<organism evidence="2">
    <name type="scientific">viral metagenome</name>
    <dbReference type="NCBI Taxonomy" id="1070528"/>
    <lineage>
        <taxon>unclassified sequences</taxon>
        <taxon>metagenomes</taxon>
        <taxon>organismal metagenomes</taxon>
    </lineage>
</organism>
<accession>A0A6M3K3L0</accession>
<dbReference type="AlphaFoldDB" id="A0A6M3K3L0"/>
<gene>
    <name evidence="2" type="ORF">MM415A01399_0011</name>
</gene>